<evidence type="ECO:0000313" key="3">
    <source>
        <dbReference type="EMBL" id="KAF6513203.1"/>
    </source>
</evidence>
<dbReference type="Proteomes" id="UP000593570">
    <property type="component" value="Unassembled WGS sequence"/>
</dbReference>
<evidence type="ECO:0000313" key="4">
    <source>
        <dbReference type="Proteomes" id="UP000593570"/>
    </source>
</evidence>
<sequence>MATSDEIHFFDLRCINGEEAWSMNTWKTRFVLNYKRLPYTTEWLEWHEIRPRIRECREDGPHTVPTIGLPNGQGWVTDSRVIVDELERLYPKPSLHLQSPCLVQVEDAFFKLLSASSGVWLPELPSKVMQPGVAAEWRAHRQSVIGMTMEEFKACRGGKSAWREAHPIIKDMTDLLEENPDGPFFMGTTVSYADFVWASLLIFFEFLMGTDSLEKLLELGGNAAKHRDLLRAVQPWMRTGSRI</sequence>
<dbReference type="Pfam" id="PF13409">
    <property type="entry name" value="GST_N_2"/>
    <property type="match status" value="1"/>
</dbReference>
<proteinExistence type="predicted"/>
<dbReference type="EMBL" id="JACDXP010000018">
    <property type="protein sequence ID" value="KAF6513203.1"/>
    <property type="molecule type" value="Genomic_DNA"/>
</dbReference>
<dbReference type="InterPro" id="IPR004045">
    <property type="entry name" value="Glutathione_S-Trfase_N"/>
</dbReference>
<feature type="domain" description="Glutathione S-transferase UstS-like C-terminal" evidence="2">
    <location>
        <begin position="126"/>
        <end position="214"/>
    </location>
</feature>
<reference evidence="3 4" key="1">
    <citation type="journal article" date="2020" name="bioRxiv">
        <title>A chromosome-scale genome assembly for the Fusarium oxysporum strain Fo5176 to establish a model Arabidopsis-fungal pathosystem.</title>
        <authorList>
            <person name="Fokkens L."/>
            <person name="Guo L."/>
            <person name="Dora S."/>
            <person name="Wang B."/>
            <person name="Ye K."/>
            <person name="Sanchez-Rodriguez C."/>
            <person name="Croll D."/>
        </authorList>
    </citation>
    <scope>NUCLEOTIDE SEQUENCE [LARGE SCALE GENOMIC DNA]</scope>
    <source>
        <strain evidence="3 4">Fo5176</strain>
    </source>
</reference>
<dbReference type="Gene3D" id="1.20.1050.10">
    <property type="match status" value="1"/>
</dbReference>
<evidence type="ECO:0000259" key="2">
    <source>
        <dbReference type="Pfam" id="PF22041"/>
    </source>
</evidence>
<dbReference type="SUPFAM" id="SSF52833">
    <property type="entry name" value="Thioredoxin-like"/>
    <property type="match status" value="1"/>
</dbReference>
<name>A0A8H6G873_FUSOX</name>
<dbReference type="AlphaFoldDB" id="A0A8H6G873"/>
<gene>
    <name evidence="3" type="ORF">HZS61_007461</name>
</gene>
<organism evidence="3 4">
    <name type="scientific">Fusarium oxysporum f. sp. conglutinans</name>
    <dbReference type="NCBI Taxonomy" id="100902"/>
    <lineage>
        <taxon>Eukaryota</taxon>
        <taxon>Fungi</taxon>
        <taxon>Dikarya</taxon>
        <taxon>Ascomycota</taxon>
        <taxon>Pezizomycotina</taxon>
        <taxon>Sordariomycetes</taxon>
        <taxon>Hypocreomycetidae</taxon>
        <taxon>Hypocreales</taxon>
        <taxon>Nectriaceae</taxon>
        <taxon>Fusarium</taxon>
        <taxon>Fusarium oxysporum species complex</taxon>
    </lineage>
</organism>
<dbReference type="Pfam" id="PF22041">
    <property type="entry name" value="GST_C_7"/>
    <property type="match status" value="1"/>
</dbReference>
<dbReference type="InterPro" id="IPR054416">
    <property type="entry name" value="GST_UstS-like_C"/>
</dbReference>
<feature type="domain" description="GST N-terminal" evidence="1">
    <location>
        <begin position="21"/>
        <end position="88"/>
    </location>
</feature>
<accession>A0A8H6G873</accession>
<protein>
    <recommendedName>
        <fullName evidence="5">GST N-terminal domain-containing protein</fullName>
    </recommendedName>
</protein>
<dbReference type="Gene3D" id="3.40.30.10">
    <property type="entry name" value="Glutaredoxin"/>
    <property type="match status" value="1"/>
</dbReference>
<dbReference type="SUPFAM" id="SSF47616">
    <property type="entry name" value="GST C-terminal domain-like"/>
    <property type="match status" value="1"/>
</dbReference>
<dbReference type="InterPro" id="IPR036249">
    <property type="entry name" value="Thioredoxin-like_sf"/>
</dbReference>
<evidence type="ECO:0008006" key="5">
    <source>
        <dbReference type="Google" id="ProtNLM"/>
    </source>
</evidence>
<evidence type="ECO:0000259" key="1">
    <source>
        <dbReference type="Pfam" id="PF13409"/>
    </source>
</evidence>
<comment type="caution">
    <text evidence="3">The sequence shown here is derived from an EMBL/GenBank/DDBJ whole genome shotgun (WGS) entry which is preliminary data.</text>
</comment>
<dbReference type="InterPro" id="IPR036282">
    <property type="entry name" value="Glutathione-S-Trfase_C_sf"/>
</dbReference>